<gene>
    <name evidence="1" type="ORF">D5086_031979</name>
</gene>
<proteinExistence type="predicted"/>
<accession>A0ACC4AK31</accession>
<sequence length="144" mass="15976">MSSSNYLHLPSRSNRRKGHGKNGFRRSVGAEAAPSSSFCWNLIACLIREEICCVQGILWFSSRKDWEGCFCIRFVQNSPSKVENPLLPQSVTFYAKICSFKLSLMNAVGFSSAIIWPARSKPGDVLRHPSEDLGVLAPRVEGIA</sequence>
<organism evidence="1 2">
    <name type="scientific">Populus alba</name>
    <name type="common">White poplar</name>
    <dbReference type="NCBI Taxonomy" id="43335"/>
    <lineage>
        <taxon>Eukaryota</taxon>
        <taxon>Viridiplantae</taxon>
        <taxon>Streptophyta</taxon>
        <taxon>Embryophyta</taxon>
        <taxon>Tracheophyta</taxon>
        <taxon>Spermatophyta</taxon>
        <taxon>Magnoliopsida</taxon>
        <taxon>eudicotyledons</taxon>
        <taxon>Gunneridae</taxon>
        <taxon>Pentapetalae</taxon>
        <taxon>rosids</taxon>
        <taxon>fabids</taxon>
        <taxon>Malpighiales</taxon>
        <taxon>Salicaceae</taxon>
        <taxon>Saliceae</taxon>
        <taxon>Populus</taxon>
    </lineage>
</organism>
<dbReference type="Proteomes" id="UP000309997">
    <property type="component" value="Unassembled WGS sequence"/>
</dbReference>
<dbReference type="EMBL" id="RCHU02000018">
    <property type="protein sequence ID" value="KAL3566564.1"/>
    <property type="molecule type" value="Genomic_DNA"/>
</dbReference>
<evidence type="ECO:0000313" key="1">
    <source>
        <dbReference type="EMBL" id="KAL3566564.1"/>
    </source>
</evidence>
<name>A0ACC4AK31_POPAL</name>
<protein>
    <submittedName>
        <fullName evidence="1">Uncharacterized protein</fullName>
    </submittedName>
</protein>
<keyword evidence="2" id="KW-1185">Reference proteome</keyword>
<reference evidence="1 2" key="1">
    <citation type="journal article" date="2024" name="Plant Biotechnol. J.">
        <title>Genome and CRISPR/Cas9 system of a widespread forest tree (Populus alba) in the world.</title>
        <authorList>
            <person name="Liu Y.J."/>
            <person name="Jiang P.F."/>
            <person name="Han X.M."/>
            <person name="Li X.Y."/>
            <person name="Wang H.M."/>
            <person name="Wang Y.J."/>
            <person name="Wang X.X."/>
            <person name="Zeng Q.Y."/>
        </authorList>
    </citation>
    <scope>NUCLEOTIDE SEQUENCE [LARGE SCALE GENOMIC DNA]</scope>
    <source>
        <strain evidence="2">cv. PAL-ZL1</strain>
    </source>
</reference>
<evidence type="ECO:0000313" key="2">
    <source>
        <dbReference type="Proteomes" id="UP000309997"/>
    </source>
</evidence>
<comment type="caution">
    <text evidence="1">The sequence shown here is derived from an EMBL/GenBank/DDBJ whole genome shotgun (WGS) entry which is preliminary data.</text>
</comment>